<dbReference type="EMBL" id="LJJD01000016">
    <property type="protein sequence ID" value="KQL57223.1"/>
    <property type="molecule type" value="Genomic_DNA"/>
</dbReference>
<reference evidence="1 2" key="1">
    <citation type="submission" date="2015-09" db="EMBL/GenBank/DDBJ databases">
        <title>Genome sequencing project for genomic taxonomy and phylogenomics of Bacillus-like bacteria.</title>
        <authorList>
            <person name="Liu B."/>
            <person name="Wang J."/>
            <person name="Zhu Y."/>
            <person name="Liu G."/>
            <person name="Chen Q."/>
            <person name="Chen Z."/>
            <person name="Lan J."/>
            <person name="Che J."/>
            <person name="Ge C."/>
            <person name="Shi H."/>
            <person name="Pan Z."/>
            <person name="Liu X."/>
        </authorList>
    </citation>
    <scope>NUCLEOTIDE SEQUENCE [LARGE SCALE GENOMIC DNA]</scope>
    <source>
        <strain evidence="1 2">DSM 19153</strain>
    </source>
</reference>
<organism evidence="1 2">
    <name type="scientific">Alkalicoccobacillus plakortidis</name>
    <dbReference type="NCBI Taxonomy" id="444060"/>
    <lineage>
        <taxon>Bacteria</taxon>
        <taxon>Bacillati</taxon>
        <taxon>Bacillota</taxon>
        <taxon>Bacilli</taxon>
        <taxon>Bacillales</taxon>
        <taxon>Bacillaceae</taxon>
        <taxon>Alkalicoccobacillus</taxon>
    </lineage>
</organism>
<dbReference type="AlphaFoldDB" id="A0A9D5DSJ3"/>
<evidence type="ECO:0000313" key="2">
    <source>
        <dbReference type="Proteomes" id="UP000051061"/>
    </source>
</evidence>
<keyword evidence="2" id="KW-1185">Reference proteome</keyword>
<dbReference type="Proteomes" id="UP000051061">
    <property type="component" value="Unassembled WGS sequence"/>
</dbReference>
<protein>
    <submittedName>
        <fullName evidence="1">Uncharacterized protein</fullName>
    </submittedName>
</protein>
<proteinExistence type="predicted"/>
<sequence length="63" mass="7153">EHGKFIFNLKGDLEQSEIVFKRIDLLAMLFVGEVAANLNDDELESKVNGVFNEFKESSAFNNM</sequence>
<accession>A0A9D5DSJ3</accession>
<name>A0A9D5DSJ3_9BACI</name>
<comment type="caution">
    <text evidence="1">The sequence shown here is derived from an EMBL/GenBank/DDBJ whole genome shotgun (WGS) entry which is preliminary data.</text>
</comment>
<evidence type="ECO:0000313" key="1">
    <source>
        <dbReference type="EMBL" id="KQL57223.1"/>
    </source>
</evidence>
<feature type="non-terminal residue" evidence="1">
    <location>
        <position position="1"/>
    </location>
</feature>
<gene>
    <name evidence="1" type="ORF">AN965_09735</name>
</gene>